<dbReference type="Proteomes" id="UP000054047">
    <property type="component" value="Unassembled WGS sequence"/>
</dbReference>
<sequence>MTLDAVVTHPLEGPPYTLPDDVALVADVDLKLNGKKTDVMSKIQDIDDILDASVFEKCLER</sequence>
<keyword evidence="2" id="KW-1185">Reference proteome</keyword>
<reference evidence="1 2" key="1">
    <citation type="submission" date="2013-12" db="EMBL/GenBank/DDBJ databases">
        <title>Draft genome of the parsitic nematode Ancylostoma duodenale.</title>
        <authorList>
            <person name="Mitreva M."/>
        </authorList>
    </citation>
    <scope>NUCLEOTIDE SEQUENCE [LARGE SCALE GENOMIC DNA]</scope>
    <source>
        <strain evidence="1 2">Zhejiang</strain>
    </source>
</reference>
<dbReference type="EMBL" id="KN769563">
    <property type="protein sequence ID" value="KIH46326.1"/>
    <property type="molecule type" value="Genomic_DNA"/>
</dbReference>
<gene>
    <name evidence="1" type="ORF">ANCDUO_23623</name>
</gene>
<proteinExistence type="predicted"/>
<organism evidence="1 2">
    <name type="scientific">Ancylostoma duodenale</name>
    <dbReference type="NCBI Taxonomy" id="51022"/>
    <lineage>
        <taxon>Eukaryota</taxon>
        <taxon>Metazoa</taxon>
        <taxon>Ecdysozoa</taxon>
        <taxon>Nematoda</taxon>
        <taxon>Chromadorea</taxon>
        <taxon>Rhabditida</taxon>
        <taxon>Rhabditina</taxon>
        <taxon>Rhabditomorpha</taxon>
        <taxon>Strongyloidea</taxon>
        <taxon>Ancylostomatidae</taxon>
        <taxon>Ancylostomatinae</taxon>
        <taxon>Ancylostoma</taxon>
    </lineage>
</organism>
<accession>A0A0C2FNB9</accession>
<dbReference type="AlphaFoldDB" id="A0A0C2FNB9"/>
<name>A0A0C2FNB9_9BILA</name>
<protein>
    <submittedName>
        <fullName evidence="1">Uncharacterized protein</fullName>
    </submittedName>
</protein>
<evidence type="ECO:0000313" key="2">
    <source>
        <dbReference type="Proteomes" id="UP000054047"/>
    </source>
</evidence>
<evidence type="ECO:0000313" key="1">
    <source>
        <dbReference type="EMBL" id="KIH46326.1"/>
    </source>
</evidence>